<comment type="caution">
    <text evidence="1">The sequence shown here is derived from an EMBL/GenBank/DDBJ whole genome shotgun (WGS) entry which is preliminary data.</text>
</comment>
<dbReference type="Proteomes" id="UP000630936">
    <property type="component" value="Unassembled WGS sequence"/>
</dbReference>
<evidence type="ECO:0008006" key="3">
    <source>
        <dbReference type="Google" id="ProtNLM"/>
    </source>
</evidence>
<evidence type="ECO:0000313" key="2">
    <source>
        <dbReference type="Proteomes" id="UP000630936"/>
    </source>
</evidence>
<dbReference type="AlphaFoldDB" id="A0A918V246"/>
<reference evidence="1" key="2">
    <citation type="submission" date="2020-09" db="EMBL/GenBank/DDBJ databases">
        <authorList>
            <person name="Sun Q."/>
            <person name="Ohkuma M."/>
        </authorList>
    </citation>
    <scope>NUCLEOTIDE SEQUENCE</scope>
    <source>
        <strain evidence="1">JCM 4988</strain>
    </source>
</reference>
<keyword evidence="2" id="KW-1185">Reference proteome</keyword>
<name>A0A918V246_9ACTN</name>
<sequence>MPEKNIEFGKYGADGIKGGDAVADQLDKLAGGITTPVTAKRGWTARLNYLTRTGHARAAAKAAGLTVTDRTLKAWLEGKQKPSRASLEKIERVYRVVRRQNVAKHLLKRLNKDGRGTRIEIHPLNQSRVAQRNKRVLTHRDMNVRRWDKLVGAWAAGDHRGLEDAWDDIIGDLGSDWGSYEYVTSVGFAA</sequence>
<proteinExistence type="predicted"/>
<dbReference type="RefSeq" id="WP_190126695.1">
    <property type="nucleotide sequence ID" value="NZ_BMWG01000031.1"/>
</dbReference>
<reference evidence="1" key="1">
    <citation type="journal article" date="2014" name="Int. J. Syst. Evol. Microbiol.">
        <title>Complete genome sequence of Corynebacterium casei LMG S-19264T (=DSM 44701T), isolated from a smear-ripened cheese.</title>
        <authorList>
            <consortium name="US DOE Joint Genome Institute (JGI-PGF)"/>
            <person name="Walter F."/>
            <person name="Albersmeier A."/>
            <person name="Kalinowski J."/>
            <person name="Ruckert C."/>
        </authorList>
    </citation>
    <scope>NUCLEOTIDE SEQUENCE</scope>
    <source>
        <strain evidence="1">JCM 4988</strain>
    </source>
</reference>
<dbReference type="EMBL" id="BMWG01000031">
    <property type="protein sequence ID" value="GGZ60649.1"/>
    <property type="molecule type" value="Genomic_DNA"/>
</dbReference>
<accession>A0A918V246</accession>
<gene>
    <name evidence="1" type="ORF">GCM10010387_62910</name>
</gene>
<organism evidence="1 2">
    <name type="scientific">Streptomyces inusitatus</name>
    <dbReference type="NCBI Taxonomy" id="68221"/>
    <lineage>
        <taxon>Bacteria</taxon>
        <taxon>Bacillati</taxon>
        <taxon>Actinomycetota</taxon>
        <taxon>Actinomycetes</taxon>
        <taxon>Kitasatosporales</taxon>
        <taxon>Streptomycetaceae</taxon>
        <taxon>Streptomyces</taxon>
    </lineage>
</organism>
<protein>
    <recommendedName>
        <fullName evidence="3">Transcriptional regulator</fullName>
    </recommendedName>
</protein>
<evidence type="ECO:0000313" key="1">
    <source>
        <dbReference type="EMBL" id="GGZ60649.1"/>
    </source>
</evidence>